<dbReference type="VEuPathDB" id="FungiDB:SeMB42_g00372"/>
<sequence>MHDSFNINNLYYLHVMKGRVKDEVGVKLNMGLEAPRQAVPVMVGGDFGWPPPYRAASQSSFRVLLLTDRGVVAVIYKPL</sequence>
<reference evidence="1 2" key="1">
    <citation type="journal article" date="2019" name="Sci. Rep.">
        <title>Comparative genomics of chytrid fungi reveal insights into the obligate biotrophic and pathogenic lifestyle of Synchytrium endobioticum.</title>
        <authorList>
            <person name="van de Vossenberg B.T.L.H."/>
            <person name="Warris S."/>
            <person name="Nguyen H.D.T."/>
            <person name="van Gent-Pelzer M.P.E."/>
            <person name="Joly D.L."/>
            <person name="van de Geest H.C."/>
            <person name="Bonants P.J.M."/>
            <person name="Smith D.S."/>
            <person name="Levesque C.A."/>
            <person name="van der Lee T.A.J."/>
        </authorList>
    </citation>
    <scope>NUCLEOTIDE SEQUENCE [LARGE SCALE GENOMIC DNA]</scope>
    <source>
        <strain evidence="1 2">MB42</strain>
    </source>
</reference>
<organism evidence="1 2">
    <name type="scientific">Synchytrium endobioticum</name>
    <dbReference type="NCBI Taxonomy" id="286115"/>
    <lineage>
        <taxon>Eukaryota</taxon>
        <taxon>Fungi</taxon>
        <taxon>Fungi incertae sedis</taxon>
        <taxon>Chytridiomycota</taxon>
        <taxon>Chytridiomycota incertae sedis</taxon>
        <taxon>Chytridiomycetes</taxon>
        <taxon>Synchytriales</taxon>
        <taxon>Synchytriaceae</taxon>
        <taxon>Synchytrium</taxon>
    </lineage>
</organism>
<proteinExistence type="predicted"/>
<evidence type="ECO:0000313" key="1">
    <source>
        <dbReference type="EMBL" id="TPX54293.1"/>
    </source>
</evidence>
<gene>
    <name evidence="1" type="ORF">SeMB42_g00372</name>
</gene>
<protein>
    <submittedName>
        <fullName evidence="1">Uncharacterized protein</fullName>
    </submittedName>
</protein>
<evidence type="ECO:0000313" key="2">
    <source>
        <dbReference type="Proteomes" id="UP000317494"/>
    </source>
</evidence>
<comment type="caution">
    <text evidence="1">The sequence shown here is derived from an EMBL/GenBank/DDBJ whole genome shotgun (WGS) entry which is preliminary data.</text>
</comment>
<name>A0A507DRF9_9FUNG</name>
<dbReference type="Proteomes" id="UP000317494">
    <property type="component" value="Unassembled WGS sequence"/>
</dbReference>
<accession>A0A507DRF9</accession>
<keyword evidence="2" id="KW-1185">Reference proteome</keyword>
<dbReference type="EMBL" id="QEAN01000007">
    <property type="protein sequence ID" value="TPX54293.1"/>
    <property type="molecule type" value="Genomic_DNA"/>
</dbReference>
<dbReference type="AlphaFoldDB" id="A0A507DRF9"/>